<keyword evidence="1" id="KW-0732">Signal</keyword>
<dbReference type="STRING" id="228405.HNE_0159"/>
<evidence type="ECO:0008006" key="4">
    <source>
        <dbReference type="Google" id="ProtNLM"/>
    </source>
</evidence>
<dbReference type="EMBL" id="CP000158">
    <property type="protein sequence ID" value="ABI78365.1"/>
    <property type="molecule type" value="Genomic_DNA"/>
</dbReference>
<dbReference type="HOGENOM" id="CLU_117646_0_0_5"/>
<accession>Q0C5V0</accession>
<keyword evidence="3" id="KW-1185">Reference proteome</keyword>
<dbReference type="Proteomes" id="UP000001959">
    <property type="component" value="Chromosome"/>
</dbReference>
<reference evidence="2 3" key="1">
    <citation type="journal article" date="2006" name="J. Bacteriol.">
        <title>Comparative genomic evidence for a close relationship between the dimorphic prosthecate bacteria Hyphomonas neptunium and Caulobacter crescentus.</title>
        <authorList>
            <person name="Badger J.H."/>
            <person name="Hoover T.R."/>
            <person name="Brun Y.V."/>
            <person name="Weiner R.M."/>
            <person name="Laub M.T."/>
            <person name="Alexandre G."/>
            <person name="Mrazek J."/>
            <person name="Ren Q."/>
            <person name="Paulsen I.T."/>
            <person name="Nelson K.E."/>
            <person name="Khouri H.M."/>
            <person name="Radune D."/>
            <person name="Sosa J."/>
            <person name="Dodson R.J."/>
            <person name="Sullivan S.A."/>
            <person name="Rosovitz M.J."/>
            <person name="Madupu R."/>
            <person name="Brinkac L.M."/>
            <person name="Durkin A.S."/>
            <person name="Daugherty S.C."/>
            <person name="Kothari S.P."/>
            <person name="Giglio M.G."/>
            <person name="Zhou L."/>
            <person name="Haft D.H."/>
            <person name="Selengut J.D."/>
            <person name="Davidsen T.M."/>
            <person name="Yang Q."/>
            <person name="Zafar N."/>
            <person name="Ward N.L."/>
        </authorList>
    </citation>
    <scope>NUCLEOTIDE SEQUENCE [LARGE SCALE GENOMIC DNA]</scope>
    <source>
        <strain evidence="2 3">ATCC 15444</strain>
    </source>
</reference>
<organism evidence="2 3">
    <name type="scientific">Hyphomonas neptunium (strain ATCC 15444)</name>
    <dbReference type="NCBI Taxonomy" id="228405"/>
    <lineage>
        <taxon>Bacteria</taxon>
        <taxon>Pseudomonadati</taxon>
        <taxon>Pseudomonadota</taxon>
        <taxon>Alphaproteobacteria</taxon>
        <taxon>Hyphomonadales</taxon>
        <taxon>Hyphomonadaceae</taxon>
        <taxon>Hyphomonas</taxon>
    </lineage>
</organism>
<evidence type="ECO:0000256" key="1">
    <source>
        <dbReference type="SAM" id="SignalP"/>
    </source>
</evidence>
<sequence length="218" mass="23995">MDFRALAFPGLADRLVLMMLKLAFAPAIAFALAACASAPSGPPDLPFAEGLAAACGKAFEGRVVSHDTVDDEWRENRLVVHVRDCEPGVFRLPLSVGEDRSRTWVLTSTGENGAWELRHVHRHEDGSLDALTDYGGFSISDPAAARQEFPADQSTKDLFDKEGIPVSKTNVWAVEVRSGQQMFAYELKRPERFFRVEVDLSTPVEIPPPHWAPPAPPM</sequence>
<evidence type="ECO:0000313" key="3">
    <source>
        <dbReference type="Proteomes" id="UP000001959"/>
    </source>
</evidence>
<dbReference type="AlphaFoldDB" id="Q0C5V0"/>
<dbReference type="KEGG" id="hne:HNE_0159"/>
<dbReference type="PROSITE" id="PS51257">
    <property type="entry name" value="PROKAR_LIPOPROTEIN"/>
    <property type="match status" value="1"/>
</dbReference>
<protein>
    <recommendedName>
        <fullName evidence="4">Lipoprotein</fullName>
    </recommendedName>
</protein>
<evidence type="ECO:0000313" key="2">
    <source>
        <dbReference type="EMBL" id="ABI78365.1"/>
    </source>
</evidence>
<proteinExistence type="predicted"/>
<name>Q0C5V0_HYPNA</name>
<dbReference type="eggNOG" id="ENOG502Z8PF">
    <property type="taxonomic scope" value="Bacteria"/>
</dbReference>
<gene>
    <name evidence="2" type="ordered locus">HNE_0159</name>
</gene>
<feature type="signal peptide" evidence="1">
    <location>
        <begin position="1"/>
        <end position="29"/>
    </location>
</feature>
<feature type="chain" id="PRO_5004169986" description="Lipoprotein" evidence="1">
    <location>
        <begin position="30"/>
        <end position="218"/>
    </location>
</feature>